<dbReference type="SUPFAM" id="SSF56300">
    <property type="entry name" value="Metallo-dependent phosphatases"/>
    <property type="match status" value="1"/>
</dbReference>
<accession>A0ABY8CEN5</accession>
<evidence type="ECO:0000313" key="3">
    <source>
        <dbReference type="EMBL" id="WEL19667.1"/>
    </source>
</evidence>
<evidence type="ECO:0000259" key="2">
    <source>
        <dbReference type="Pfam" id="PF00149"/>
    </source>
</evidence>
<dbReference type="EMBL" id="CP104395">
    <property type="protein sequence ID" value="WEL19667.1"/>
    <property type="molecule type" value="Genomic_DNA"/>
</dbReference>
<organism evidence="3 4">
    <name type="scientific">Candidatus Nanohalococcus occultus</name>
    <dbReference type="NCBI Taxonomy" id="2978047"/>
    <lineage>
        <taxon>Archaea</taxon>
        <taxon>Candidatus Nanohalarchaeota</taxon>
        <taxon>Candidatus Nanohalarchaeota incertae sedis</taxon>
        <taxon>Candidatus Nanohalococcus</taxon>
    </lineage>
</organism>
<name>A0ABY8CEN5_9ARCH</name>
<feature type="region of interest" description="Disordered" evidence="1">
    <location>
        <begin position="352"/>
        <end position="376"/>
    </location>
</feature>
<dbReference type="InterPro" id="IPR004843">
    <property type="entry name" value="Calcineurin-like_PHP"/>
</dbReference>
<sequence length="376" mass="42265">MVETGDAIYMGDHDNLYDRAKALDSEFEARSDSDAEWDFMPGNHDMTGKHGHVPTYDEVREQIDDDTSVYTELTGKEGEDPEDAESIFDVIIAQHDGVNDVRNSVVEKEDHVFYFGDTHQDPELPGEPGDKDGGFGYDFEEIAGELEEDDPTEDFGVWDYVDPRNWGTVYKSVTGGFNTDVDPESLDYRDVPDELITEEHKEYREEKQAIEEKLAEYDKPVILADHAVTRDEEWKYGSDINRDLAESGAVDMVLGGHDHGSGDKTVGDAKVINSALGASEVELQGGMYEDHSYEQIFEDPRERVQRQAQEQQEQQSQEEASLVEGLMEDKGYEQNEAEAYIEGYKFAQQQFQQQVQAQRAPSAPGTDTNQTAEAGA</sequence>
<dbReference type="InterPro" id="IPR029052">
    <property type="entry name" value="Metallo-depent_PP-like"/>
</dbReference>
<dbReference type="Pfam" id="PF00149">
    <property type="entry name" value="Metallophos"/>
    <property type="match status" value="1"/>
</dbReference>
<protein>
    <recommendedName>
        <fullName evidence="2">Calcineurin-like phosphoesterase domain-containing protein</fullName>
    </recommendedName>
</protein>
<keyword evidence="4" id="KW-1185">Reference proteome</keyword>
<feature type="compositionally biased region" description="Polar residues" evidence="1">
    <location>
        <begin position="365"/>
        <end position="376"/>
    </location>
</feature>
<evidence type="ECO:0000256" key="1">
    <source>
        <dbReference type="SAM" id="MobiDB-lite"/>
    </source>
</evidence>
<feature type="compositionally biased region" description="Low complexity" evidence="1">
    <location>
        <begin position="306"/>
        <end position="324"/>
    </location>
</feature>
<feature type="domain" description="Calcineurin-like phosphoesterase" evidence="2">
    <location>
        <begin position="152"/>
        <end position="260"/>
    </location>
</feature>
<feature type="region of interest" description="Disordered" evidence="1">
    <location>
        <begin position="301"/>
        <end position="334"/>
    </location>
</feature>
<evidence type="ECO:0000313" key="4">
    <source>
        <dbReference type="Proteomes" id="UP001218034"/>
    </source>
</evidence>
<reference evidence="3 4" key="1">
    <citation type="submission" date="2022-09" db="EMBL/GenBank/DDBJ databases">
        <title>Xylan utilization by haloarchaea-nanohaloarchaea associations.</title>
        <authorList>
            <person name="Yakimov M."/>
        </authorList>
    </citation>
    <scope>NUCLEOTIDE SEQUENCE [LARGE SCALE GENOMIC DNA]</scope>
    <source>
        <strain evidence="3 4">SVXNc</strain>
    </source>
</reference>
<proteinExistence type="predicted"/>
<gene>
    <name evidence="3" type="ORF">SVXNc_0653</name>
</gene>
<dbReference type="Proteomes" id="UP001218034">
    <property type="component" value="Chromosome"/>
</dbReference>